<dbReference type="GO" id="GO:0051011">
    <property type="term" value="F:microtubule minus-end binding"/>
    <property type="evidence" value="ECO:0007669"/>
    <property type="project" value="InterPro"/>
</dbReference>
<dbReference type="Gramene" id="KRG88542">
    <property type="protein sequence ID" value="KRG88542"/>
    <property type="gene ID" value="GLYMA_U006200"/>
</dbReference>
<evidence type="ECO:0000313" key="2">
    <source>
        <dbReference type="EnsemblPlants" id="KRG88540"/>
    </source>
</evidence>
<dbReference type="EnsemblPlants" id="KRG88540">
    <property type="protein sequence ID" value="KRG88540"/>
    <property type="gene ID" value="GLYMA_U006200"/>
</dbReference>
<dbReference type="PANTHER" id="PTHR14352">
    <property type="entry name" value="HAUS AUGMIN-LIKE COMPLEX SUBUNIT 7"/>
    <property type="match status" value="1"/>
</dbReference>
<evidence type="ECO:0008006" key="4">
    <source>
        <dbReference type="Google" id="ProtNLM"/>
    </source>
</evidence>
<dbReference type="Gramene" id="KRG88541">
    <property type="protein sequence ID" value="KRG88541"/>
    <property type="gene ID" value="GLYMA_U006200"/>
</dbReference>
<protein>
    <recommendedName>
        <fullName evidence="4">AUGMIN subunit 7</fullName>
    </recommendedName>
</protein>
<dbReference type="PaxDb" id="3847-GLYMA03G07310.1"/>
<dbReference type="EnsemblPlants" id="KRG88542">
    <property type="protein sequence ID" value="KRG88542"/>
    <property type="gene ID" value="GLYMA_U006200"/>
</dbReference>
<dbReference type="PANTHER" id="PTHR14352:SF2">
    <property type="entry name" value="HAUS AUGMIN-LIKE COMPLEX SUBUNIT 7"/>
    <property type="match status" value="1"/>
</dbReference>
<reference evidence="2" key="2">
    <citation type="submission" date="2018-02" db="UniProtKB">
        <authorList>
            <consortium name="EnsemblPlants"/>
        </authorList>
    </citation>
    <scope>IDENTIFICATION</scope>
    <source>
        <strain evidence="2">Williams 82</strain>
    </source>
</reference>
<dbReference type="OMA" id="TARIQWK"/>
<dbReference type="InterPro" id="IPR029711">
    <property type="entry name" value="Haus7-like"/>
</dbReference>
<name>A0A0R0E2Z5_SOYBN</name>
<dbReference type="AlphaFoldDB" id="A0A0R0E2Z5"/>
<evidence type="ECO:0000313" key="1">
    <source>
        <dbReference type="EMBL" id="KRG88540.1"/>
    </source>
</evidence>
<dbReference type="EMBL" id="KZ847243">
    <property type="protein sequence ID" value="KRG88541.1"/>
    <property type="molecule type" value="Genomic_DNA"/>
</dbReference>
<dbReference type="SMR" id="A0A0R0E2Z5"/>
<gene>
    <name evidence="1" type="ORF">GLYMA_U006200</name>
</gene>
<dbReference type="Pfam" id="PF06694">
    <property type="entry name" value="Plant_NMP1"/>
    <property type="match status" value="1"/>
</dbReference>
<keyword evidence="3" id="KW-1185">Reference proteome</keyword>
<accession>A0A0R0E2Z5</accession>
<organism evidence="2">
    <name type="scientific">Glycine max</name>
    <name type="common">Soybean</name>
    <name type="synonym">Glycine hispida</name>
    <dbReference type="NCBI Taxonomy" id="3847"/>
    <lineage>
        <taxon>Eukaryota</taxon>
        <taxon>Viridiplantae</taxon>
        <taxon>Streptophyta</taxon>
        <taxon>Embryophyta</taxon>
        <taxon>Tracheophyta</taxon>
        <taxon>Spermatophyta</taxon>
        <taxon>Magnoliopsida</taxon>
        <taxon>eudicotyledons</taxon>
        <taxon>Gunneridae</taxon>
        <taxon>Pentapetalae</taxon>
        <taxon>rosids</taxon>
        <taxon>fabids</taxon>
        <taxon>Fabales</taxon>
        <taxon>Fabaceae</taxon>
        <taxon>Papilionoideae</taxon>
        <taxon>50 kb inversion clade</taxon>
        <taxon>NPAAA clade</taxon>
        <taxon>indigoferoid/millettioid clade</taxon>
        <taxon>Phaseoleae</taxon>
        <taxon>Glycine</taxon>
        <taxon>Glycine subgen. Soja</taxon>
    </lineage>
</organism>
<dbReference type="STRING" id="3847.A0A0R0E2Z5"/>
<dbReference type="EnsemblPlants" id="KRG88541">
    <property type="protein sequence ID" value="KRG88541"/>
    <property type="gene ID" value="GLYMA_U006200"/>
</dbReference>
<dbReference type="EMBL" id="KZ847243">
    <property type="protein sequence ID" value="KRG88540.1"/>
    <property type="molecule type" value="Genomic_DNA"/>
</dbReference>
<dbReference type="Gramene" id="KRG88540">
    <property type="protein sequence ID" value="KRG88540"/>
    <property type="gene ID" value="GLYMA_U006200"/>
</dbReference>
<dbReference type="EMBL" id="KZ847243">
    <property type="protein sequence ID" value="KRG88542.1"/>
    <property type="molecule type" value="Genomic_DNA"/>
</dbReference>
<proteinExistence type="predicted"/>
<dbReference type="InterPro" id="IPR010604">
    <property type="entry name" value="Plant_AUG7"/>
</dbReference>
<dbReference type="Proteomes" id="UP000008827">
    <property type="component" value="Unassembled WGS sequence"/>
</dbReference>
<dbReference type="InParanoid" id="A0A0R0E2Z5"/>
<sequence length="98" mass="11150">MASRQMEEIRKKLADLNYPRANAPAQSLLFAGMERYALLEWLFFRLLGDKSPFSQQNIQGDGLDRDEETGRIQYLAEIAKFLGITTTVDTDAIQVSHN</sequence>
<reference evidence="1" key="3">
    <citation type="submission" date="2018-07" db="EMBL/GenBank/DDBJ databases">
        <title>WGS assembly of Glycine max.</title>
        <authorList>
            <person name="Schmutz J."/>
            <person name="Cannon S."/>
            <person name="Schlueter J."/>
            <person name="Ma J."/>
            <person name="Mitros T."/>
            <person name="Nelson W."/>
            <person name="Hyten D."/>
            <person name="Song Q."/>
            <person name="Thelen J."/>
            <person name="Cheng J."/>
            <person name="Xu D."/>
            <person name="Hellsten U."/>
            <person name="May G."/>
            <person name="Yu Y."/>
            <person name="Sakurai T."/>
            <person name="Umezawa T."/>
            <person name="Bhattacharyya M."/>
            <person name="Sandhu D."/>
            <person name="Valliyodan B."/>
            <person name="Lindquist E."/>
            <person name="Peto M."/>
            <person name="Grant D."/>
            <person name="Shu S."/>
            <person name="Goodstein D."/>
            <person name="Barry K."/>
            <person name="Futrell-Griggs M."/>
            <person name="Abernathy B."/>
            <person name="Du J."/>
            <person name="Tian Z."/>
            <person name="Zhu L."/>
            <person name="Gill N."/>
            <person name="Joshi T."/>
            <person name="Libault M."/>
            <person name="Sethuraman A."/>
            <person name="Zhang X."/>
            <person name="Shinozaki K."/>
            <person name="Nguyen H."/>
            <person name="Wing R."/>
            <person name="Cregan P."/>
            <person name="Specht J."/>
            <person name="Grimwood J."/>
            <person name="Rokhsar D."/>
            <person name="Stacey G."/>
            <person name="Shoemaker R."/>
            <person name="Jackson S."/>
        </authorList>
    </citation>
    <scope>NUCLEOTIDE SEQUENCE</scope>
    <source>
        <tissue evidence="1">Callus</tissue>
    </source>
</reference>
<reference evidence="1" key="1">
    <citation type="journal article" date="2010" name="Nature">
        <title>Genome sequence of the palaeopolyploid soybean.</title>
        <authorList>
            <person name="Schmutz J."/>
            <person name="Cannon S.B."/>
            <person name="Schlueter J."/>
            <person name="Ma J."/>
            <person name="Mitros T."/>
            <person name="Nelson W."/>
            <person name="Hyten D.L."/>
            <person name="Song Q."/>
            <person name="Thelen J.J."/>
            <person name="Cheng J."/>
            <person name="Xu D."/>
            <person name="Hellsten U."/>
            <person name="May G.D."/>
            <person name="Yu Y."/>
            <person name="Sakurai T."/>
            <person name="Umezawa T."/>
            <person name="Bhattacharyya M.K."/>
            <person name="Sandhu D."/>
            <person name="Valliyodan B."/>
            <person name="Lindquist E."/>
            <person name="Peto M."/>
            <person name="Grant D."/>
            <person name="Shu S."/>
            <person name="Goodstein D."/>
            <person name="Barry K."/>
            <person name="Futrell-Griggs M."/>
            <person name="Abernathy B."/>
            <person name="Du J."/>
            <person name="Tian Z."/>
            <person name="Zhu L."/>
            <person name="Gill N."/>
            <person name="Joshi T."/>
            <person name="Libault M."/>
            <person name="Sethuraman A."/>
            <person name="Zhang X.-C."/>
            <person name="Shinozaki K."/>
            <person name="Nguyen H.T."/>
            <person name="Wing R.A."/>
            <person name="Cregan P."/>
            <person name="Specht J."/>
            <person name="Grimwood J."/>
            <person name="Rokhsar D."/>
            <person name="Stacey G."/>
            <person name="Shoemaker R.C."/>
            <person name="Jackson S.A."/>
        </authorList>
    </citation>
    <scope>NUCLEOTIDE SEQUENCE</scope>
    <source>
        <tissue evidence="1">Callus</tissue>
    </source>
</reference>
<evidence type="ECO:0000313" key="3">
    <source>
        <dbReference type="Proteomes" id="UP000008827"/>
    </source>
</evidence>